<dbReference type="AlphaFoldDB" id="A0A6P1NGZ1"/>
<dbReference type="RefSeq" id="WP_160619550.1">
    <property type="nucleotide sequence ID" value="NZ_CP047653.1"/>
</dbReference>
<evidence type="ECO:0008006" key="4">
    <source>
        <dbReference type="Google" id="ProtNLM"/>
    </source>
</evidence>
<reference evidence="2 3" key="1">
    <citation type="submission" date="2020-01" db="EMBL/GenBank/DDBJ databases">
        <title>Genome sequencing of strain KACC 21507.</title>
        <authorList>
            <person name="Heo J."/>
            <person name="Kim S.-J."/>
            <person name="Kim J.-S."/>
            <person name="Hong S.-B."/>
            <person name="Kwon S.-W."/>
        </authorList>
    </citation>
    <scope>NUCLEOTIDE SEQUENCE [LARGE SCALE GENOMIC DNA]</scope>
    <source>
        <strain evidence="2 3">KACC 21507</strain>
        <plasmid evidence="2 3">unnamed1</plasmid>
    </source>
</reference>
<accession>A0A6P1NGZ1</accession>
<dbReference type="InterPro" id="IPR010845">
    <property type="entry name" value="FlaF"/>
</dbReference>
<proteinExistence type="predicted"/>
<gene>
    <name evidence="2" type="ORF">GT348_09045</name>
</gene>
<organism evidence="2 3">
    <name type="scientific">Aristophania vespae</name>
    <dbReference type="NCBI Taxonomy" id="2697033"/>
    <lineage>
        <taxon>Bacteria</taxon>
        <taxon>Pseudomonadati</taxon>
        <taxon>Pseudomonadota</taxon>
        <taxon>Alphaproteobacteria</taxon>
        <taxon>Acetobacterales</taxon>
        <taxon>Acetobacteraceae</taxon>
        <taxon>Aristophania</taxon>
    </lineage>
</organism>
<dbReference type="EMBL" id="CP047653">
    <property type="protein sequence ID" value="QHI96493.1"/>
    <property type="molecule type" value="Genomic_DNA"/>
</dbReference>
<keyword evidence="2" id="KW-0614">Plasmid</keyword>
<dbReference type="Pfam" id="PF07309">
    <property type="entry name" value="FlaF"/>
    <property type="match status" value="1"/>
</dbReference>
<keyword evidence="3" id="KW-1185">Reference proteome</keyword>
<evidence type="ECO:0000256" key="1">
    <source>
        <dbReference type="SAM" id="Coils"/>
    </source>
</evidence>
<geneLocation type="plasmid" evidence="2 3">
    <name>unnamed1</name>
</geneLocation>
<evidence type="ECO:0000313" key="2">
    <source>
        <dbReference type="EMBL" id="QHI96493.1"/>
    </source>
</evidence>
<dbReference type="Proteomes" id="UP000463975">
    <property type="component" value="Plasmid unnamed1"/>
</dbReference>
<protein>
    <recommendedName>
        <fullName evidence="4">Flagellar protein FlaF</fullName>
    </recommendedName>
</protein>
<keyword evidence="1" id="KW-0175">Coiled coil</keyword>
<name>A0A6P1NGZ1_9PROT</name>
<dbReference type="GO" id="GO:0044781">
    <property type="term" value="P:bacterial-type flagellum organization"/>
    <property type="evidence" value="ECO:0007669"/>
    <property type="project" value="InterPro"/>
</dbReference>
<sequence length="130" mass="14514">MYQNRALKAYQTSISSALTDREADAQCFRRLIIELKNAEHSISVAERNKALSKNQRLWSLIQKANALDSGTIPNDDRLLFARLADQAQKYGIKAILDPDLPITPLIEMAQNVLDGLTGTTNENNGFYTGF</sequence>
<feature type="coiled-coil region" evidence="1">
    <location>
        <begin position="28"/>
        <end position="55"/>
    </location>
</feature>
<dbReference type="KEGG" id="bomb:GT348_09045"/>
<evidence type="ECO:0000313" key="3">
    <source>
        <dbReference type="Proteomes" id="UP000463975"/>
    </source>
</evidence>